<keyword evidence="3" id="KW-1185">Reference proteome</keyword>
<feature type="domain" description="Exonuclease" evidence="1">
    <location>
        <begin position="242"/>
        <end position="411"/>
    </location>
</feature>
<accession>A0ABW4BHF2</accession>
<evidence type="ECO:0000313" key="3">
    <source>
        <dbReference type="Proteomes" id="UP001597199"/>
    </source>
</evidence>
<dbReference type="InterPro" id="IPR012337">
    <property type="entry name" value="RNaseH-like_sf"/>
</dbReference>
<protein>
    <submittedName>
        <fullName evidence="2">PolC-type DNA polymerase III</fullName>
    </submittedName>
</protein>
<dbReference type="EMBL" id="JBHTOA010000033">
    <property type="protein sequence ID" value="MFD1399491.1"/>
    <property type="molecule type" value="Genomic_DNA"/>
</dbReference>
<reference evidence="3" key="1">
    <citation type="journal article" date="2019" name="Int. J. Syst. Evol. Microbiol.">
        <title>The Global Catalogue of Microorganisms (GCM) 10K type strain sequencing project: providing services to taxonomists for standard genome sequencing and annotation.</title>
        <authorList>
            <consortium name="The Broad Institute Genomics Platform"/>
            <consortium name="The Broad Institute Genome Sequencing Center for Infectious Disease"/>
            <person name="Wu L."/>
            <person name="Ma J."/>
        </authorList>
    </citation>
    <scope>NUCLEOTIDE SEQUENCE [LARGE SCALE GENOMIC DNA]</scope>
    <source>
        <strain evidence="3">CCM 9110</strain>
    </source>
</reference>
<dbReference type="InterPro" id="IPR036397">
    <property type="entry name" value="RNaseH_sf"/>
</dbReference>
<proteinExistence type="predicted"/>
<dbReference type="SMART" id="SM00479">
    <property type="entry name" value="EXOIII"/>
    <property type="match status" value="1"/>
</dbReference>
<dbReference type="PANTHER" id="PTHR30231">
    <property type="entry name" value="DNA POLYMERASE III SUBUNIT EPSILON"/>
    <property type="match status" value="1"/>
</dbReference>
<name>A0ABW4BHF2_9LACO</name>
<evidence type="ECO:0000259" key="1">
    <source>
        <dbReference type="SMART" id="SM00479"/>
    </source>
</evidence>
<dbReference type="InterPro" id="IPR013520">
    <property type="entry name" value="Ribonucl_H"/>
</dbReference>
<dbReference type="CDD" id="cd06127">
    <property type="entry name" value="DEDDh"/>
    <property type="match status" value="1"/>
</dbReference>
<dbReference type="SUPFAM" id="SSF53098">
    <property type="entry name" value="Ribonuclease H-like"/>
    <property type="match status" value="1"/>
</dbReference>
<dbReference type="Proteomes" id="UP001597199">
    <property type="component" value="Unassembled WGS sequence"/>
</dbReference>
<gene>
    <name evidence="2" type="ORF">ACFQ41_09240</name>
</gene>
<dbReference type="RefSeq" id="WP_204119611.1">
    <property type="nucleotide sequence ID" value="NZ_BOLV01000019.1"/>
</dbReference>
<dbReference type="PANTHER" id="PTHR30231:SF41">
    <property type="entry name" value="DNA POLYMERASE III SUBUNIT EPSILON"/>
    <property type="match status" value="1"/>
</dbReference>
<evidence type="ECO:0000313" key="2">
    <source>
        <dbReference type="EMBL" id="MFD1399491.1"/>
    </source>
</evidence>
<dbReference type="Gene3D" id="3.30.420.10">
    <property type="entry name" value="Ribonuclease H-like superfamily/Ribonuclease H"/>
    <property type="match status" value="1"/>
</dbReference>
<organism evidence="2 3">
    <name type="scientific">Lacticaseibacillus suilingensis</name>
    <dbReference type="NCBI Taxonomy" id="2799577"/>
    <lineage>
        <taxon>Bacteria</taxon>
        <taxon>Bacillati</taxon>
        <taxon>Bacillota</taxon>
        <taxon>Bacilli</taxon>
        <taxon>Lactobacillales</taxon>
        <taxon>Lactobacillaceae</taxon>
        <taxon>Lacticaseibacillus</taxon>
    </lineage>
</organism>
<dbReference type="Pfam" id="PF00929">
    <property type="entry name" value="RNase_T"/>
    <property type="match status" value="1"/>
</dbReference>
<sequence>MNQAAVIKTVQAPLAEGDWLPGLQAALTALAAFSGGTPAQAAATWDEATGLMVNLACLWPDAVPALPALNAMACLPTAPKPKQAADRVLRRLLNAYTLSLRDPTALPPVLVADWPAVRQVYNQIAAVQAVMHQWRLEPEAPNVQATLYGPVAVSTKELLATVGVKASFEPMAQPWATGFQGRAMTPVVVGEKSRDGRAGVGQQQEVLARAKALQLRHFPRTKRPAFVRQEQPTLYHEGSVQDYTVFDLEFSSGNVHEGMFITEIGAVKVRAGHIVDTFNVFVKVPAKHRLNVYSQRVTGIHEATLKTYGLPADQAARQFIDFIGSDVLLGFSMHGGDLPVLRRQFDLYPTAGRLIDVAQLAKRVGPMPGTPEVSLTRYRHYLGLSLLAHGALYDAVTTHALYAYLEGHPVAPEALVAEFEQVFARSLKGAPHDQN</sequence>
<comment type="caution">
    <text evidence="2">The sequence shown here is derived from an EMBL/GenBank/DDBJ whole genome shotgun (WGS) entry which is preliminary data.</text>
</comment>